<feature type="repeat" description="TPR" evidence="6">
    <location>
        <begin position="901"/>
        <end position="934"/>
    </location>
</feature>
<proteinExistence type="inferred from homology"/>
<reference evidence="10 11" key="1">
    <citation type="submission" date="2021-04" db="EMBL/GenBank/DDBJ databases">
        <authorList>
            <person name="Tang X."/>
            <person name="Zhou X."/>
            <person name="Chen X."/>
            <person name="Cernava T."/>
            <person name="Zhang C."/>
        </authorList>
    </citation>
    <scope>NUCLEOTIDE SEQUENCE [LARGE SCALE GENOMIC DNA]</scope>
    <source>
        <strain evidence="10 11">BH-SS-21</strain>
    </source>
</reference>
<gene>
    <name evidence="10" type="ORF">J8N05_28805</name>
</gene>
<dbReference type="Gene3D" id="3.40.50.300">
    <property type="entry name" value="P-loop containing nucleotide triphosphate hydrolases"/>
    <property type="match status" value="1"/>
</dbReference>
<dbReference type="SUPFAM" id="SSF52540">
    <property type="entry name" value="P-loop containing nucleoside triphosphate hydrolases"/>
    <property type="match status" value="1"/>
</dbReference>
<dbReference type="EMBL" id="JAGPYQ010000001">
    <property type="protein sequence ID" value="MBQ0852161.1"/>
    <property type="molecule type" value="Genomic_DNA"/>
</dbReference>
<evidence type="ECO:0000313" key="11">
    <source>
        <dbReference type="Proteomes" id="UP000677413"/>
    </source>
</evidence>
<dbReference type="GO" id="GO:0043531">
    <property type="term" value="F:ADP binding"/>
    <property type="evidence" value="ECO:0007669"/>
    <property type="project" value="InterPro"/>
</dbReference>
<dbReference type="SMART" id="SM00862">
    <property type="entry name" value="Trans_reg_C"/>
    <property type="match status" value="1"/>
</dbReference>
<dbReference type="PRINTS" id="PR00364">
    <property type="entry name" value="DISEASERSIST"/>
</dbReference>
<organism evidence="10 11">
    <name type="scientific">Streptomyces liliiviolaceus</name>
    <dbReference type="NCBI Taxonomy" id="2823109"/>
    <lineage>
        <taxon>Bacteria</taxon>
        <taxon>Bacillati</taxon>
        <taxon>Actinomycetota</taxon>
        <taxon>Actinomycetes</taxon>
        <taxon>Kitasatosporales</taxon>
        <taxon>Streptomycetaceae</taxon>
        <taxon>Streptomyces</taxon>
    </lineage>
</organism>
<dbReference type="Gene3D" id="1.25.40.10">
    <property type="entry name" value="Tetratricopeptide repeat domain"/>
    <property type="match status" value="2"/>
</dbReference>
<name>A0A941B901_9ACTN</name>
<dbReference type="InterPro" id="IPR051677">
    <property type="entry name" value="AfsR-DnrI-RedD_regulator"/>
</dbReference>
<feature type="region of interest" description="Disordered" evidence="8">
    <location>
        <begin position="268"/>
        <end position="325"/>
    </location>
</feature>
<keyword evidence="6" id="KW-0802">TPR repeat</keyword>
<accession>A0A941B901</accession>
<dbReference type="Pfam" id="PF00486">
    <property type="entry name" value="Trans_reg_C"/>
    <property type="match status" value="1"/>
</dbReference>
<evidence type="ECO:0000256" key="5">
    <source>
        <dbReference type="ARBA" id="ARBA00023163"/>
    </source>
</evidence>
<dbReference type="AlphaFoldDB" id="A0A941B901"/>
<dbReference type="InterPro" id="IPR001867">
    <property type="entry name" value="OmpR/PhoB-type_DNA-bd"/>
</dbReference>
<comment type="caution">
    <text evidence="10">The sequence shown here is derived from an EMBL/GenBank/DDBJ whole genome shotgun (WGS) entry which is preliminary data.</text>
</comment>
<evidence type="ECO:0000259" key="9">
    <source>
        <dbReference type="PROSITE" id="PS51755"/>
    </source>
</evidence>
<dbReference type="InterPro" id="IPR005158">
    <property type="entry name" value="BTAD"/>
</dbReference>
<evidence type="ECO:0000256" key="1">
    <source>
        <dbReference type="ARBA" id="ARBA00005820"/>
    </source>
</evidence>
<keyword evidence="11" id="KW-1185">Reference proteome</keyword>
<keyword evidence="3" id="KW-0805">Transcription regulation</keyword>
<sequence length="1002" mass="108344">MQGEPEVSPENESTADAALRFSVLGPLRAWRHATELSLGPPKQRSLLALLLVQADRPVRLHRIVDALWDEDPPEHAVNVVHRHIGALRRLLEPELTRRTEARVLVSEAGGYRLNTEDEALDLLRFRRLRDAARAASAAGRPAEATGLYVRALSLWLGRTAEGLPRTAHSHTVFAGVDAEYLHAARDAADAALAAGDTSRMLPLVRQAAESDPLNECLQARLILVLAAEGMAAQALDHYQVVRSRLTSELGVDPGPELREAQIRVLRGTVAPARTSRSGDTRAADTRAAFSPEASRGAGPVAGPGAGPQAGPGAGPGTTPGVRPAQLPADLHAFTGRRAELDWMRDLLPTDGGTPAAVVISAIGGAPGVGKTTLALHWAHRNTHHFPDGQLYVNLRGYDPAGVALTPSTAICYFLEALGVPAEDIPPSLDGQSALYRSMLAGRRVLVVLDNARSAEQVRPLLPGTPTCVTVITSREQLHGLVASNGARSLRLDILTVTESIEFMAKRLGAARVAADRQAALGIAEQCGRLPLALAIVCARAEDHPSAPLADIAAELAESRDDLGVFAVGDPATDTRSVFSWSYRTLTPEAAGLFRLLWMCPPHGVSVQAVASLAGLTTAQTRPVLSELTRASLWTEPAPGLYGSHELLRTFSQELSLAEDPSEAREDARRRLFDHYLHSARGAATQLYTHREPLPLPDAAPGTQVLSFTDTDRAAKWLVREMPALEAVITRDSGHGTGAHAWRMAATLELVLDRRGRREEQIELHTTALAGAQRLGETLGEAHMHRVLGFAHVRTNDHARGAAHLERALELFTDMGDVPFTALTHRYLAFLANVRQDHREALAQYKIACSLYTSTRAYVGIASVTNEVAWTRLLLHEYEEALGDCRRAVRIAHRSGNRNIEAAAWDTMGVAHHRLGQQDEALEAFDHALTHYRALNDASLVADTLVHRGEALAVTSPQEARRAWNEALAILDVLGHAEADRLRELLEEHDEVPSRSGPVTINI</sequence>
<dbReference type="InterPro" id="IPR019734">
    <property type="entry name" value="TPR_rpt"/>
</dbReference>
<evidence type="ECO:0000256" key="8">
    <source>
        <dbReference type="SAM" id="MobiDB-lite"/>
    </source>
</evidence>
<dbReference type="SMART" id="SM01043">
    <property type="entry name" value="BTAD"/>
    <property type="match status" value="1"/>
</dbReference>
<dbReference type="Gene3D" id="1.10.10.10">
    <property type="entry name" value="Winged helix-like DNA-binding domain superfamily/Winged helix DNA-binding domain"/>
    <property type="match status" value="1"/>
</dbReference>
<dbReference type="InterPro" id="IPR011990">
    <property type="entry name" value="TPR-like_helical_dom_sf"/>
</dbReference>
<dbReference type="InterPro" id="IPR036388">
    <property type="entry name" value="WH-like_DNA-bd_sf"/>
</dbReference>
<keyword evidence="5" id="KW-0804">Transcription</keyword>
<dbReference type="GO" id="GO:0006355">
    <property type="term" value="P:regulation of DNA-templated transcription"/>
    <property type="evidence" value="ECO:0007669"/>
    <property type="project" value="InterPro"/>
</dbReference>
<dbReference type="Proteomes" id="UP000677413">
    <property type="component" value="Unassembled WGS sequence"/>
</dbReference>
<dbReference type="PANTHER" id="PTHR35807:SF1">
    <property type="entry name" value="TRANSCRIPTIONAL REGULATOR REDD"/>
    <property type="match status" value="1"/>
</dbReference>
<evidence type="ECO:0000256" key="2">
    <source>
        <dbReference type="ARBA" id="ARBA00023012"/>
    </source>
</evidence>
<evidence type="ECO:0000256" key="6">
    <source>
        <dbReference type="PROSITE-ProRule" id="PRU00339"/>
    </source>
</evidence>
<feature type="DNA-binding region" description="OmpR/PhoB-type" evidence="7">
    <location>
        <begin position="10"/>
        <end position="115"/>
    </location>
</feature>
<dbReference type="PROSITE" id="PS50005">
    <property type="entry name" value="TPR"/>
    <property type="match status" value="1"/>
</dbReference>
<dbReference type="InterPro" id="IPR016032">
    <property type="entry name" value="Sig_transdc_resp-reg_C-effctor"/>
</dbReference>
<dbReference type="InterPro" id="IPR027417">
    <property type="entry name" value="P-loop_NTPase"/>
</dbReference>
<keyword evidence="2" id="KW-0902">Two-component regulatory system</keyword>
<dbReference type="Pfam" id="PF13424">
    <property type="entry name" value="TPR_12"/>
    <property type="match status" value="1"/>
</dbReference>
<dbReference type="GO" id="GO:0000160">
    <property type="term" value="P:phosphorelay signal transduction system"/>
    <property type="evidence" value="ECO:0007669"/>
    <property type="project" value="UniProtKB-KW"/>
</dbReference>
<evidence type="ECO:0000313" key="10">
    <source>
        <dbReference type="EMBL" id="MBQ0852161.1"/>
    </source>
</evidence>
<keyword evidence="4 7" id="KW-0238">DNA-binding</keyword>
<feature type="domain" description="OmpR/PhoB-type" evidence="9">
    <location>
        <begin position="10"/>
        <end position="115"/>
    </location>
</feature>
<dbReference type="GO" id="GO:0003677">
    <property type="term" value="F:DNA binding"/>
    <property type="evidence" value="ECO:0007669"/>
    <property type="project" value="UniProtKB-UniRule"/>
</dbReference>
<protein>
    <submittedName>
        <fullName evidence="10">Tetratricopeptide repeat protein</fullName>
    </submittedName>
</protein>
<dbReference type="SUPFAM" id="SSF46894">
    <property type="entry name" value="C-terminal effector domain of the bipartite response regulators"/>
    <property type="match status" value="1"/>
</dbReference>
<dbReference type="Pfam" id="PF03704">
    <property type="entry name" value="BTAD"/>
    <property type="match status" value="1"/>
</dbReference>
<evidence type="ECO:0000256" key="7">
    <source>
        <dbReference type="PROSITE-ProRule" id="PRU01091"/>
    </source>
</evidence>
<dbReference type="PANTHER" id="PTHR35807">
    <property type="entry name" value="TRANSCRIPTIONAL REGULATOR REDD-RELATED"/>
    <property type="match status" value="1"/>
</dbReference>
<dbReference type="SMART" id="SM00028">
    <property type="entry name" value="TPR"/>
    <property type="match status" value="4"/>
</dbReference>
<dbReference type="PROSITE" id="PS51755">
    <property type="entry name" value="OMPR_PHOB"/>
    <property type="match status" value="1"/>
</dbReference>
<evidence type="ECO:0000256" key="3">
    <source>
        <dbReference type="ARBA" id="ARBA00023015"/>
    </source>
</evidence>
<feature type="compositionally biased region" description="Gly residues" evidence="8">
    <location>
        <begin position="299"/>
        <end position="317"/>
    </location>
</feature>
<dbReference type="SUPFAM" id="SSF48452">
    <property type="entry name" value="TPR-like"/>
    <property type="match status" value="3"/>
</dbReference>
<evidence type="ECO:0000256" key="4">
    <source>
        <dbReference type="ARBA" id="ARBA00023125"/>
    </source>
</evidence>
<comment type="similarity">
    <text evidence="1">Belongs to the AfsR/DnrI/RedD regulatory family.</text>
</comment>